<dbReference type="Pfam" id="PF25973">
    <property type="entry name" value="BSH_CzcB"/>
    <property type="match status" value="1"/>
</dbReference>
<sequence>MKRLLIIVLILTAIGITVFYQSNNAILVKVEKISKKDLNLTINLSGNLSFLRKIEIYPKISGVVKEVRVKPGDKVKKGDILAIIDAEDLKKQIEQIKNIIDLAKISIAFGTLNSQSEFKITSDQIKTLESYYESLKKLYEERIIKSPINGFIAKVNLSPNETVQISQNNLNLNNLVGNFSSLLNMFNLALPQNNPAFIIIDPTSLNATLKVDENNVLKIREGQKAIITVDALDQNPWEGKVTYVSKIPSLNKDGTYAYEVYIPIPQLGEKVVEGMTISAIINIGVKKDVITIPLSAITFKEGKTYVYVYENGKAQEREVVIGDMTLDEIEIKEGLKEGDLIITSPIDKIANNKKVKIDNEIKR</sequence>
<comment type="subcellular location">
    <subcellularLocation>
        <location evidence="1">Cell envelope</location>
    </subcellularLocation>
</comment>
<dbReference type="InterPro" id="IPR058636">
    <property type="entry name" value="Beta-barrel_YknX"/>
</dbReference>
<feature type="domain" description="YknX-like C-terminal permuted SH3-like" evidence="4">
    <location>
        <begin position="289"/>
        <end position="356"/>
    </location>
</feature>
<gene>
    <name evidence="6" type="ORF">ENU78_06285</name>
</gene>
<evidence type="ECO:0000256" key="2">
    <source>
        <dbReference type="ARBA" id="ARBA00023054"/>
    </source>
</evidence>
<reference evidence="6" key="1">
    <citation type="journal article" date="2020" name="mSystems">
        <title>Genome- and Community-Level Interaction Insights into Carbon Utilization and Element Cycling Functions of Hydrothermarchaeota in Hydrothermal Sediment.</title>
        <authorList>
            <person name="Zhou Z."/>
            <person name="Liu Y."/>
            <person name="Xu W."/>
            <person name="Pan J."/>
            <person name="Luo Z.H."/>
            <person name="Li M."/>
        </authorList>
    </citation>
    <scope>NUCLEOTIDE SEQUENCE [LARGE SCALE GENOMIC DNA]</scope>
    <source>
        <strain evidence="6">SpSt-70</strain>
    </source>
</reference>
<dbReference type="Gene3D" id="2.40.420.20">
    <property type="match status" value="1"/>
</dbReference>
<evidence type="ECO:0000313" key="6">
    <source>
        <dbReference type="EMBL" id="HGK24023.1"/>
    </source>
</evidence>
<dbReference type="Pfam" id="PF25990">
    <property type="entry name" value="Beta-barrel_YknX"/>
    <property type="match status" value="1"/>
</dbReference>
<comment type="caution">
    <text evidence="6">The sequence shown here is derived from an EMBL/GenBank/DDBJ whole genome shotgun (WGS) entry which is preliminary data.</text>
</comment>
<feature type="domain" description="CzcB-like barrel-sandwich hybrid" evidence="3">
    <location>
        <begin position="54"/>
        <end position="168"/>
    </location>
</feature>
<dbReference type="PANTHER" id="PTHR32347">
    <property type="entry name" value="EFFLUX SYSTEM COMPONENT YKNX-RELATED"/>
    <property type="match status" value="1"/>
</dbReference>
<proteinExistence type="predicted"/>
<dbReference type="GO" id="GO:0030313">
    <property type="term" value="C:cell envelope"/>
    <property type="evidence" value="ECO:0007669"/>
    <property type="project" value="UniProtKB-SubCell"/>
</dbReference>
<dbReference type="Pfam" id="PF25989">
    <property type="entry name" value="YknX_C"/>
    <property type="match status" value="1"/>
</dbReference>
<dbReference type="InterPro" id="IPR058647">
    <property type="entry name" value="BSH_CzcB-like"/>
</dbReference>
<name>A0A7V3ZJF7_DICTH</name>
<dbReference type="SUPFAM" id="SSF111369">
    <property type="entry name" value="HlyD-like secretion proteins"/>
    <property type="match status" value="1"/>
</dbReference>
<dbReference type="AlphaFoldDB" id="A0A7V3ZJF7"/>
<dbReference type="EMBL" id="DTDV01000017">
    <property type="protein sequence ID" value="HGK24023.1"/>
    <property type="molecule type" value="Genomic_DNA"/>
</dbReference>
<dbReference type="Gene3D" id="2.40.50.100">
    <property type="match status" value="1"/>
</dbReference>
<evidence type="ECO:0000259" key="5">
    <source>
        <dbReference type="Pfam" id="PF25990"/>
    </source>
</evidence>
<organism evidence="6">
    <name type="scientific">Dictyoglomus thermophilum</name>
    <dbReference type="NCBI Taxonomy" id="14"/>
    <lineage>
        <taxon>Bacteria</taxon>
        <taxon>Pseudomonadati</taxon>
        <taxon>Dictyoglomota</taxon>
        <taxon>Dictyoglomia</taxon>
        <taxon>Dictyoglomales</taxon>
        <taxon>Dictyoglomaceae</taxon>
        <taxon>Dictyoglomus</taxon>
    </lineage>
</organism>
<feature type="domain" description="YknX-like beta-barrel" evidence="5">
    <location>
        <begin position="207"/>
        <end position="277"/>
    </location>
</feature>
<evidence type="ECO:0000256" key="1">
    <source>
        <dbReference type="ARBA" id="ARBA00004196"/>
    </source>
</evidence>
<evidence type="ECO:0000259" key="4">
    <source>
        <dbReference type="Pfam" id="PF25989"/>
    </source>
</evidence>
<keyword evidence="2" id="KW-0175">Coiled coil</keyword>
<dbReference type="Gene3D" id="2.40.30.170">
    <property type="match status" value="1"/>
</dbReference>
<accession>A0A7V3ZJF7</accession>
<protein>
    <submittedName>
        <fullName evidence="6">Biotin/lipoyl-binding protein</fullName>
    </submittedName>
</protein>
<evidence type="ECO:0000259" key="3">
    <source>
        <dbReference type="Pfam" id="PF25973"/>
    </source>
</evidence>
<dbReference type="PANTHER" id="PTHR32347:SF14">
    <property type="entry name" value="EFFLUX SYSTEM COMPONENT YKNX-RELATED"/>
    <property type="match status" value="1"/>
</dbReference>
<dbReference type="InterPro" id="IPR058637">
    <property type="entry name" value="YknX-like_C"/>
</dbReference>
<dbReference type="InterPro" id="IPR050465">
    <property type="entry name" value="UPF0194_transport"/>
</dbReference>